<organism evidence="4 5">
    <name type="scientific">Glutamicibacter uratoxydans</name>
    <name type="common">Arthrobacter uratoxydans</name>
    <dbReference type="NCBI Taxonomy" id="43667"/>
    <lineage>
        <taxon>Bacteria</taxon>
        <taxon>Bacillati</taxon>
        <taxon>Actinomycetota</taxon>
        <taxon>Actinomycetes</taxon>
        <taxon>Micrococcales</taxon>
        <taxon>Micrococcaceae</taxon>
        <taxon>Glutamicibacter</taxon>
    </lineage>
</organism>
<dbReference type="OrthoDB" id="9789603at2"/>
<evidence type="ECO:0000313" key="4">
    <source>
        <dbReference type="EMBL" id="GED06751.1"/>
    </source>
</evidence>
<dbReference type="CDD" id="cd04301">
    <property type="entry name" value="NAT_SF"/>
    <property type="match status" value="1"/>
</dbReference>
<dbReference type="PANTHER" id="PTHR43877">
    <property type="entry name" value="AMINOALKYLPHOSPHONATE N-ACETYLTRANSFERASE-RELATED-RELATED"/>
    <property type="match status" value="1"/>
</dbReference>
<sequence length="165" mass="17886">MTLETLAHGTTGYFLRRAVAEDIGAIIELMANDAIRKAEYQEAETTAAGYLAAFHAIDSDPAHFLAVVEDEHGKIVGTMQLTLLPGLARAGATRMQIEAVRVDEELRGRGIGSAMIQWAVAEAKRRGAGLVQLTSDSARTEAHRFYERLGFTGSHVGFKMRIAGE</sequence>
<accession>A0A4Y4DWH7</accession>
<dbReference type="RefSeq" id="WP_141365110.1">
    <property type="nucleotide sequence ID" value="NZ_BAAAJL010000006.1"/>
</dbReference>
<dbReference type="AlphaFoldDB" id="A0A4Y4DWH7"/>
<gene>
    <name evidence="4" type="ORF">AUR04nite_22830</name>
</gene>
<proteinExistence type="predicted"/>
<protein>
    <submittedName>
        <fullName evidence="4">N-acetyltransferase</fullName>
    </submittedName>
</protein>
<evidence type="ECO:0000259" key="3">
    <source>
        <dbReference type="PROSITE" id="PS51186"/>
    </source>
</evidence>
<dbReference type="SUPFAM" id="SSF55729">
    <property type="entry name" value="Acyl-CoA N-acyltransferases (Nat)"/>
    <property type="match status" value="1"/>
</dbReference>
<dbReference type="InterPro" id="IPR016181">
    <property type="entry name" value="Acyl_CoA_acyltransferase"/>
</dbReference>
<evidence type="ECO:0000256" key="2">
    <source>
        <dbReference type="ARBA" id="ARBA00023315"/>
    </source>
</evidence>
<keyword evidence="1 4" id="KW-0808">Transferase</keyword>
<dbReference type="InterPro" id="IPR000182">
    <property type="entry name" value="GNAT_dom"/>
</dbReference>
<keyword evidence="2" id="KW-0012">Acyltransferase</keyword>
<dbReference type="InterPro" id="IPR050832">
    <property type="entry name" value="Bact_Acetyltransf"/>
</dbReference>
<dbReference type="Pfam" id="PF00583">
    <property type="entry name" value="Acetyltransf_1"/>
    <property type="match status" value="1"/>
</dbReference>
<dbReference type="EMBL" id="BJNY01000012">
    <property type="protein sequence ID" value="GED06751.1"/>
    <property type="molecule type" value="Genomic_DNA"/>
</dbReference>
<dbReference type="Gene3D" id="3.40.630.30">
    <property type="match status" value="1"/>
</dbReference>
<dbReference type="PROSITE" id="PS51186">
    <property type="entry name" value="GNAT"/>
    <property type="match status" value="1"/>
</dbReference>
<evidence type="ECO:0000313" key="5">
    <source>
        <dbReference type="Proteomes" id="UP000316612"/>
    </source>
</evidence>
<dbReference type="Proteomes" id="UP000316612">
    <property type="component" value="Unassembled WGS sequence"/>
</dbReference>
<keyword evidence="5" id="KW-1185">Reference proteome</keyword>
<evidence type="ECO:0000256" key="1">
    <source>
        <dbReference type="ARBA" id="ARBA00022679"/>
    </source>
</evidence>
<comment type="caution">
    <text evidence="4">The sequence shown here is derived from an EMBL/GenBank/DDBJ whole genome shotgun (WGS) entry which is preliminary data.</text>
</comment>
<dbReference type="GO" id="GO:0016747">
    <property type="term" value="F:acyltransferase activity, transferring groups other than amino-acyl groups"/>
    <property type="evidence" value="ECO:0007669"/>
    <property type="project" value="InterPro"/>
</dbReference>
<reference evidence="4 5" key="1">
    <citation type="submission" date="2019-06" db="EMBL/GenBank/DDBJ databases">
        <title>Whole genome shotgun sequence of Glutamicibacter uratoxydans NBRC 15515.</title>
        <authorList>
            <person name="Hosoyama A."/>
            <person name="Uohara A."/>
            <person name="Ohji S."/>
            <person name="Ichikawa N."/>
        </authorList>
    </citation>
    <scope>NUCLEOTIDE SEQUENCE [LARGE SCALE GENOMIC DNA]</scope>
    <source>
        <strain evidence="4 5">NBRC 15515</strain>
    </source>
</reference>
<name>A0A4Y4DWH7_GLUUR</name>
<feature type="domain" description="N-acetyltransferase" evidence="3">
    <location>
        <begin position="13"/>
        <end position="165"/>
    </location>
</feature>
<dbReference type="PANTHER" id="PTHR43877:SF2">
    <property type="entry name" value="AMINOALKYLPHOSPHONATE N-ACETYLTRANSFERASE-RELATED"/>
    <property type="match status" value="1"/>
</dbReference>